<evidence type="ECO:0000313" key="5">
    <source>
        <dbReference type="EMBL" id="PJI32699.1"/>
    </source>
</evidence>
<dbReference type="InterPro" id="IPR000835">
    <property type="entry name" value="HTH_MarR-typ"/>
</dbReference>
<dbReference type="InterPro" id="IPR036388">
    <property type="entry name" value="WH-like_DNA-bd_sf"/>
</dbReference>
<evidence type="ECO:0000256" key="1">
    <source>
        <dbReference type="ARBA" id="ARBA00023015"/>
    </source>
</evidence>
<name>A0A2H9ULW9_9GAMM</name>
<accession>A0A2H9ULW9</accession>
<reference evidence="5 6" key="1">
    <citation type="submission" date="2017-11" db="EMBL/GenBank/DDBJ databases">
        <authorList>
            <person name="Han C.G."/>
        </authorList>
    </citation>
    <scope>NUCLEOTIDE SEQUENCE [LARGE SCALE GENOMIC DNA]</scope>
    <source>
        <strain evidence="5 6">ANC 5347</strain>
    </source>
</reference>
<dbReference type="PROSITE" id="PS50995">
    <property type="entry name" value="HTH_MARR_2"/>
    <property type="match status" value="1"/>
</dbReference>
<feature type="domain" description="HTH marR-type" evidence="4">
    <location>
        <begin position="5"/>
        <end position="140"/>
    </location>
</feature>
<dbReference type="SUPFAM" id="SSF46785">
    <property type="entry name" value="Winged helix' DNA-binding domain"/>
    <property type="match status" value="1"/>
</dbReference>
<reference evidence="5 6" key="2">
    <citation type="submission" date="2017-12" db="EMBL/GenBank/DDBJ databases">
        <title>Revising the taxonomy of the Acinetobacter lwoffii group: the description of Acinetobacter pseudolwoffii sp. nov. and emended description of Acinetobacter lwoffii.</title>
        <authorList>
            <person name="Nemec A."/>
        </authorList>
    </citation>
    <scope>NUCLEOTIDE SEQUENCE [LARGE SCALE GENOMIC DNA]</scope>
    <source>
        <strain evidence="5 6">ANC 5347</strain>
    </source>
</reference>
<dbReference type="SMART" id="SM00347">
    <property type="entry name" value="HTH_MARR"/>
    <property type="match status" value="1"/>
</dbReference>
<evidence type="ECO:0000256" key="2">
    <source>
        <dbReference type="ARBA" id="ARBA00023125"/>
    </source>
</evidence>
<proteinExistence type="predicted"/>
<keyword evidence="2" id="KW-0238">DNA-binding</keyword>
<dbReference type="PANTHER" id="PTHR42756">
    <property type="entry name" value="TRANSCRIPTIONAL REGULATOR, MARR"/>
    <property type="match status" value="1"/>
</dbReference>
<dbReference type="GO" id="GO:0003700">
    <property type="term" value="F:DNA-binding transcription factor activity"/>
    <property type="evidence" value="ECO:0007669"/>
    <property type="project" value="InterPro"/>
</dbReference>
<evidence type="ECO:0000256" key="3">
    <source>
        <dbReference type="ARBA" id="ARBA00023163"/>
    </source>
</evidence>
<dbReference type="InterPro" id="IPR019885">
    <property type="entry name" value="Tscrpt_reg_HTH_AsnC-type_CS"/>
</dbReference>
<gene>
    <name evidence="5" type="ORF">CU320_07530</name>
</gene>
<dbReference type="Gene3D" id="1.10.10.10">
    <property type="entry name" value="Winged helix-like DNA-binding domain superfamily/Winged helix DNA-binding domain"/>
    <property type="match status" value="1"/>
</dbReference>
<dbReference type="InterPro" id="IPR036390">
    <property type="entry name" value="WH_DNA-bd_sf"/>
</dbReference>
<dbReference type="EMBL" id="PGOZ01000007">
    <property type="protein sequence ID" value="PJI32699.1"/>
    <property type="molecule type" value="Genomic_DNA"/>
</dbReference>
<keyword evidence="3" id="KW-0804">Transcription</keyword>
<evidence type="ECO:0000259" key="4">
    <source>
        <dbReference type="PROSITE" id="PS50995"/>
    </source>
</evidence>
<dbReference type="AlphaFoldDB" id="A0A2H9ULW9"/>
<dbReference type="GO" id="GO:0003677">
    <property type="term" value="F:DNA binding"/>
    <property type="evidence" value="ECO:0007669"/>
    <property type="project" value="UniProtKB-KW"/>
</dbReference>
<comment type="caution">
    <text evidence="5">The sequence shown here is derived from an EMBL/GenBank/DDBJ whole genome shotgun (WGS) entry which is preliminary data.</text>
</comment>
<dbReference type="Pfam" id="PF12802">
    <property type="entry name" value="MarR_2"/>
    <property type="match status" value="1"/>
</dbReference>
<keyword evidence="1" id="KW-0805">Transcription regulation</keyword>
<dbReference type="Proteomes" id="UP000242351">
    <property type="component" value="Unassembled WGS sequence"/>
</dbReference>
<protein>
    <submittedName>
        <fullName evidence="5">MarR family transcriptional regulator</fullName>
    </submittedName>
</protein>
<sequence>MPSASLPFRVLLLRCARLLSDEINTILLSSQLNYSLWQVLYAIQTHQQCTLMDISHYLNVSKPSISKRIQNLVELGLISQLETADKRQKLFTLSEQGVETFALGSTQIEAFEKQLLEQIASDDIESSKNILMQLIQQLQPASQDRL</sequence>
<dbReference type="PANTHER" id="PTHR42756:SF1">
    <property type="entry name" value="TRANSCRIPTIONAL REPRESSOR OF EMRAB OPERON"/>
    <property type="match status" value="1"/>
</dbReference>
<organism evidence="5 6">
    <name type="scientific">Acinetobacter pseudolwoffii</name>
    <dbReference type="NCBI Taxonomy" id="2053287"/>
    <lineage>
        <taxon>Bacteria</taxon>
        <taxon>Pseudomonadati</taxon>
        <taxon>Pseudomonadota</taxon>
        <taxon>Gammaproteobacteria</taxon>
        <taxon>Moraxellales</taxon>
        <taxon>Moraxellaceae</taxon>
        <taxon>Acinetobacter</taxon>
    </lineage>
</organism>
<evidence type="ECO:0000313" key="6">
    <source>
        <dbReference type="Proteomes" id="UP000242351"/>
    </source>
</evidence>
<dbReference type="PROSITE" id="PS00519">
    <property type="entry name" value="HTH_ASNC_1"/>
    <property type="match status" value="1"/>
</dbReference>
<dbReference type="RefSeq" id="WP_100357632.1">
    <property type="nucleotide sequence ID" value="NZ_PGOZ01000007.1"/>
</dbReference>